<accession>A5TSX7</accession>
<keyword evidence="1" id="KW-0812">Transmembrane</keyword>
<dbReference type="AlphaFoldDB" id="A5TSX7"/>
<organism evidence="2">
    <name type="scientific">Fusobacterium polymorphum ATCC 10953</name>
    <dbReference type="NCBI Taxonomy" id="393480"/>
    <lineage>
        <taxon>Bacteria</taxon>
        <taxon>Fusobacteriati</taxon>
        <taxon>Fusobacteriota</taxon>
        <taxon>Fusobacteriia</taxon>
        <taxon>Fusobacteriales</taxon>
        <taxon>Fusobacteriaceae</taxon>
        <taxon>Fusobacterium</taxon>
    </lineage>
</organism>
<keyword evidence="1" id="KW-0472">Membrane</keyword>
<dbReference type="EMBL" id="CM000440">
    <property type="protein sequence ID" value="EDK88002.1"/>
    <property type="molecule type" value="Genomic_DNA"/>
</dbReference>
<evidence type="ECO:0000256" key="1">
    <source>
        <dbReference type="SAM" id="Phobius"/>
    </source>
</evidence>
<evidence type="ECO:0000313" key="2">
    <source>
        <dbReference type="EMBL" id="EDK88002.1"/>
    </source>
</evidence>
<reference evidence="2" key="1">
    <citation type="submission" date="2006-07" db="EMBL/GenBank/DDBJ databases">
        <authorList>
            <person name="Qin X."/>
            <person name="Weinstock G.M."/>
        </authorList>
    </citation>
    <scope>NUCLEOTIDE SEQUENCE [LARGE SCALE GENOMIC DNA]</scope>
    <source>
        <strain evidence="2">ATCC 10953</strain>
    </source>
</reference>
<dbReference type="Proteomes" id="UP000001921">
    <property type="component" value="Chromosome"/>
</dbReference>
<protein>
    <submittedName>
        <fullName evidence="2">Uncharacterized protein</fullName>
    </submittedName>
</protein>
<dbReference type="HOGENOM" id="CLU_2843535_0_0_0"/>
<keyword evidence="1" id="KW-1133">Transmembrane helix</keyword>
<feature type="transmembrane region" description="Helical" evidence="1">
    <location>
        <begin position="26"/>
        <end position="45"/>
    </location>
</feature>
<proteinExistence type="predicted"/>
<name>A5TSX7_FUSNP</name>
<gene>
    <name evidence="2" type="ORF">FNP_0185</name>
</gene>
<reference evidence="2" key="2">
    <citation type="submission" date="2007-05" db="EMBL/GenBank/DDBJ databases">
        <title>Genome sequence of Fusobacterium nucleatum subspecies polymorphum - a genetically tractable Fusobacterium.</title>
        <authorList>
            <person name="Karpathy S.E."/>
            <person name="Xiang Q."/>
            <person name="Gioia J."/>
            <person name="Jiang H."/>
            <person name="Liu Y."/>
            <person name="Petrosino J.F."/>
            <person name="Yerrapragada S."/>
            <person name="Fox G.E."/>
            <person name="Kinder Haake S."/>
            <person name="Weinstock G.M."/>
            <person name="Highlander S.K."/>
        </authorList>
    </citation>
    <scope>NUCLEOTIDE SEQUENCE [LARGE SCALE GENOMIC DNA]</scope>
    <source>
        <strain evidence="2">ATCC 10953</strain>
    </source>
</reference>
<sequence>METVSIRKKANETIIIQNSKRVFKHLLTTIIGIYCLFNLLGISLIDITYKFFLNMTIIYFIEERE</sequence>